<keyword evidence="4" id="KW-0680">Restriction system</keyword>
<sequence>MKNTAEMTLGSLFDGIAGFPLAASRQGIKTVWVSEIEPDCIDIAKRHFPEALQLGDITQIDGAKIPVVDIISFGSPCQDLSVAGKQTGLDGSRSGLFMEAVRITREMREKTNGQYPKYIIWENVAGAFSSNKGEDFRRVLEEITQSNISMPKSGKWATAGMVGNEGPGGDVQCTAWRLLDAQFWGVPQRRKRIYLVNDFGNGRAGQILFECESVLGYHSQGGAEKQGNSGNSENSLTGTDCRGMAEDADGQMKLDFGRTADRIYINAKTSVTLMGNAGGGGGKTGLYLLPVYTIAGNVIGRNEKNGGHQLGVNQDIAPTLTGADRHAVAYAAGFLPKAGAKAGGIGYTEEASPTLMSQHRPAVVYGYTQSGYGEFKEGVGTLKKSRGAAGGGSETLAVIMERIAAAVKYRVRRLTPLECERLDGFPDEWTRYGASGKEMSDNARYMALGNSIAVPCAERVFIGIKKAESEE</sequence>
<dbReference type="Gene3D" id="3.40.50.150">
    <property type="entry name" value="Vaccinia Virus protein VP39"/>
    <property type="match status" value="1"/>
</dbReference>
<dbReference type="RefSeq" id="WP_396569850.1">
    <property type="nucleotide sequence ID" value="NZ_JBITRD010000011.1"/>
</dbReference>
<evidence type="ECO:0000256" key="6">
    <source>
        <dbReference type="RuleBase" id="RU000416"/>
    </source>
</evidence>
<evidence type="ECO:0000256" key="7">
    <source>
        <dbReference type="RuleBase" id="RU000417"/>
    </source>
</evidence>
<evidence type="ECO:0000256" key="2">
    <source>
        <dbReference type="ARBA" id="ARBA00022679"/>
    </source>
</evidence>
<keyword evidence="2 5" id="KW-0808">Transferase</keyword>
<comment type="caution">
    <text evidence="8">The sequence shown here is derived from an EMBL/GenBank/DDBJ whole genome shotgun (WGS) entry which is preliminary data.</text>
</comment>
<evidence type="ECO:0000313" key="9">
    <source>
        <dbReference type="Proteomes" id="UP001614216"/>
    </source>
</evidence>
<dbReference type="GO" id="GO:0032259">
    <property type="term" value="P:methylation"/>
    <property type="evidence" value="ECO:0007669"/>
    <property type="project" value="UniProtKB-KW"/>
</dbReference>
<dbReference type="InterPro" id="IPR029063">
    <property type="entry name" value="SAM-dependent_MTases_sf"/>
</dbReference>
<dbReference type="EMBL" id="JBITRD010000011">
    <property type="protein sequence ID" value="MFI7845653.1"/>
    <property type="molecule type" value="Genomic_DNA"/>
</dbReference>
<accession>A0ABW8B0T2</accession>
<keyword evidence="1 5" id="KW-0489">Methyltransferase</keyword>
<dbReference type="NCBIfam" id="TIGR00675">
    <property type="entry name" value="dcm"/>
    <property type="match status" value="1"/>
</dbReference>
<dbReference type="EC" id="2.1.1.37" evidence="7"/>
<evidence type="ECO:0000256" key="4">
    <source>
        <dbReference type="ARBA" id="ARBA00022747"/>
    </source>
</evidence>
<gene>
    <name evidence="8" type="primary">dcm</name>
    <name evidence="8" type="ORF">ACIF0M_08870</name>
</gene>
<dbReference type="PROSITE" id="PS51679">
    <property type="entry name" value="SAM_MT_C5"/>
    <property type="match status" value="1"/>
</dbReference>
<name>A0ABW8B0T2_9FIRM</name>
<dbReference type="InterPro" id="IPR018117">
    <property type="entry name" value="C5_DNA_meth_AS"/>
</dbReference>
<dbReference type="InterPro" id="IPR001525">
    <property type="entry name" value="C5_MeTfrase"/>
</dbReference>
<dbReference type="PANTHER" id="PTHR46098:SF1">
    <property type="entry name" value="TRNA (CYTOSINE(38)-C(5))-METHYLTRANSFERASE"/>
    <property type="match status" value="1"/>
</dbReference>
<evidence type="ECO:0000256" key="3">
    <source>
        <dbReference type="ARBA" id="ARBA00022691"/>
    </source>
</evidence>
<dbReference type="PRINTS" id="PR00105">
    <property type="entry name" value="C5METTRFRASE"/>
</dbReference>
<dbReference type="InterPro" id="IPR050750">
    <property type="entry name" value="C5-MTase"/>
</dbReference>
<feature type="active site" evidence="5">
    <location>
        <position position="77"/>
    </location>
</feature>
<dbReference type="Gene3D" id="3.90.120.10">
    <property type="entry name" value="DNA Methylase, subunit A, domain 2"/>
    <property type="match status" value="1"/>
</dbReference>
<organism evidence="8 9">
    <name type="scientific">Dorea amylophila</name>
    <dbReference type="NCBI Taxonomy" id="2981789"/>
    <lineage>
        <taxon>Bacteria</taxon>
        <taxon>Bacillati</taxon>
        <taxon>Bacillota</taxon>
        <taxon>Clostridia</taxon>
        <taxon>Lachnospirales</taxon>
        <taxon>Lachnospiraceae</taxon>
        <taxon>Dorea</taxon>
    </lineage>
</organism>
<reference evidence="8 9" key="1">
    <citation type="submission" date="2024-08" db="EMBL/GenBank/DDBJ databases">
        <authorList>
            <person name="Vancuren S.J."/>
            <person name="Allen-Vercoe E."/>
        </authorList>
    </citation>
    <scope>NUCLEOTIDE SEQUENCE [LARGE SCALE GENOMIC DNA]</scope>
    <source>
        <strain evidence="8 9">16-6-I_42_FAA</strain>
    </source>
</reference>
<dbReference type="Pfam" id="PF00145">
    <property type="entry name" value="DNA_methylase"/>
    <property type="match status" value="2"/>
</dbReference>
<dbReference type="Proteomes" id="UP001614216">
    <property type="component" value="Unassembled WGS sequence"/>
</dbReference>
<protein>
    <recommendedName>
        <fullName evidence="7">Cytosine-specific methyltransferase</fullName>
        <ecNumber evidence="7">2.1.1.37</ecNumber>
    </recommendedName>
</protein>
<evidence type="ECO:0000313" key="8">
    <source>
        <dbReference type="EMBL" id="MFI7845653.1"/>
    </source>
</evidence>
<comment type="similarity">
    <text evidence="5 6">Belongs to the class I-like SAM-binding methyltransferase superfamily. C5-methyltransferase family.</text>
</comment>
<keyword evidence="3 5" id="KW-0949">S-adenosyl-L-methionine</keyword>
<dbReference type="PANTHER" id="PTHR46098">
    <property type="entry name" value="TRNA (CYTOSINE(38)-C(5))-METHYLTRANSFERASE"/>
    <property type="match status" value="1"/>
</dbReference>
<dbReference type="SUPFAM" id="SSF53335">
    <property type="entry name" value="S-adenosyl-L-methionine-dependent methyltransferases"/>
    <property type="match status" value="1"/>
</dbReference>
<dbReference type="PROSITE" id="PS00094">
    <property type="entry name" value="C5_MTASE_1"/>
    <property type="match status" value="1"/>
</dbReference>
<proteinExistence type="inferred from homology"/>
<evidence type="ECO:0000256" key="1">
    <source>
        <dbReference type="ARBA" id="ARBA00022603"/>
    </source>
</evidence>
<evidence type="ECO:0000256" key="5">
    <source>
        <dbReference type="PROSITE-ProRule" id="PRU01016"/>
    </source>
</evidence>
<comment type="catalytic activity">
    <reaction evidence="7">
        <text>a 2'-deoxycytidine in DNA + S-adenosyl-L-methionine = a 5-methyl-2'-deoxycytidine in DNA + S-adenosyl-L-homocysteine + H(+)</text>
        <dbReference type="Rhea" id="RHEA:13681"/>
        <dbReference type="Rhea" id="RHEA-COMP:11369"/>
        <dbReference type="Rhea" id="RHEA-COMP:11370"/>
        <dbReference type="ChEBI" id="CHEBI:15378"/>
        <dbReference type="ChEBI" id="CHEBI:57856"/>
        <dbReference type="ChEBI" id="CHEBI:59789"/>
        <dbReference type="ChEBI" id="CHEBI:85452"/>
        <dbReference type="ChEBI" id="CHEBI:85454"/>
        <dbReference type="EC" id="2.1.1.37"/>
    </reaction>
</comment>
<keyword evidence="9" id="KW-1185">Reference proteome</keyword>
<dbReference type="GO" id="GO:0003886">
    <property type="term" value="F:DNA (cytosine-5-)-methyltransferase activity"/>
    <property type="evidence" value="ECO:0007669"/>
    <property type="project" value="UniProtKB-EC"/>
</dbReference>